<proteinExistence type="predicted"/>
<feature type="non-terminal residue" evidence="1">
    <location>
        <position position="1"/>
    </location>
</feature>
<dbReference type="EMBL" id="OW152816">
    <property type="protein sequence ID" value="CAH2067241.1"/>
    <property type="molecule type" value="Genomic_DNA"/>
</dbReference>
<gene>
    <name evidence="1" type="ORF">IPOD504_LOCUS13791</name>
</gene>
<name>A0ABN8IU29_9NEOP</name>
<evidence type="ECO:0000313" key="1">
    <source>
        <dbReference type="EMBL" id="CAH2067241.1"/>
    </source>
</evidence>
<organism evidence="1 2">
    <name type="scientific">Iphiclides podalirius</name>
    <name type="common">scarce swallowtail</name>
    <dbReference type="NCBI Taxonomy" id="110791"/>
    <lineage>
        <taxon>Eukaryota</taxon>
        <taxon>Metazoa</taxon>
        <taxon>Ecdysozoa</taxon>
        <taxon>Arthropoda</taxon>
        <taxon>Hexapoda</taxon>
        <taxon>Insecta</taxon>
        <taxon>Pterygota</taxon>
        <taxon>Neoptera</taxon>
        <taxon>Endopterygota</taxon>
        <taxon>Lepidoptera</taxon>
        <taxon>Glossata</taxon>
        <taxon>Ditrysia</taxon>
        <taxon>Papilionoidea</taxon>
        <taxon>Papilionidae</taxon>
        <taxon>Papilioninae</taxon>
        <taxon>Iphiclides</taxon>
    </lineage>
</organism>
<evidence type="ECO:0000313" key="2">
    <source>
        <dbReference type="Proteomes" id="UP000837857"/>
    </source>
</evidence>
<keyword evidence="2" id="KW-1185">Reference proteome</keyword>
<reference evidence="1" key="1">
    <citation type="submission" date="2022-03" db="EMBL/GenBank/DDBJ databases">
        <authorList>
            <person name="Martin H S."/>
        </authorList>
    </citation>
    <scope>NUCLEOTIDE SEQUENCE</scope>
</reference>
<dbReference type="Proteomes" id="UP000837857">
    <property type="component" value="Chromosome 4"/>
</dbReference>
<sequence length="90" mass="9742">MSTRPVMGANIVYGSLSIKRGKTVIGKNGTRLRESKQRVNAVRCGAEGGKAGVRCAEREFGGAHICAGEVRRGHTLLKQVQGQHFSNCRF</sequence>
<protein>
    <submittedName>
        <fullName evidence="1">Uncharacterized protein</fullName>
    </submittedName>
</protein>
<accession>A0ABN8IU29</accession>